<dbReference type="Gene3D" id="3.10.10.10">
    <property type="entry name" value="HIV Type 1 Reverse Transcriptase, subunit A, domain 1"/>
    <property type="match status" value="1"/>
</dbReference>
<name>A0A1U7X407_NICSY</name>
<organism evidence="1 2">
    <name type="scientific">Nicotiana sylvestris</name>
    <name type="common">Wood tobacco</name>
    <name type="synonym">South American tobacco</name>
    <dbReference type="NCBI Taxonomy" id="4096"/>
    <lineage>
        <taxon>Eukaryota</taxon>
        <taxon>Viridiplantae</taxon>
        <taxon>Streptophyta</taxon>
        <taxon>Embryophyta</taxon>
        <taxon>Tracheophyta</taxon>
        <taxon>Spermatophyta</taxon>
        <taxon>Magnoliopsida</taxon>
        <taxon>eudicotyledons</taxon>
        <taxon>Gunneridae</taxon>
        <taxon>Pentapetalae</taxon>
        <taxon>asterids</taxon>
        <taxon>lamiids</taxon>
        <taxon>Solanales</taxon>
        <taxon>Solanaceae</taxon>
        <taxon>Nicotianoideae</taxon>
        <taxon>Nicotianeae</taxon>
        <taxon>Nicotiana</taxon>
    </lineage>
</organism>
<dbReference type="Proteomes" id="UP000189701">
    <property type="component" value="Unplaced"/>
</dbReference>
<sequence>MHSMDPKLEDIGAFTIPCTIRSAKFAKSLCDLGASINLMPYLVFKTLGIGQPRSTSMRLQMANRTIKRPLGVIEDVLVRVDRFILLADIVILDCEVDYEVPIIHGRPFLATGKSLFDIEAGELTFRVDSTLAVIQKRKKAIGWTLEDIPGISPAFCAKPYIEHQRRLNEAMQEIVKKDIIKWLDVGVVYPFADSSWTSPVQCVPKRGA</sequence>
<protein>
    <submittedName>
        <fullName evidence="2">Uncharacterized protein LOC104230476</fullName>
    </submittedName>
</protein>
<dbReference type="InterPro" id="IPR021109">
    <property type="entry name" value="Peptidase_aspartic_dom_sf"/>
</dbReference>
<dbReference type="PANTHER" id="PTHR33067:SF9">
    <property type="entry name" value="RNA-DIRECTED DNA POLYMERASE"/>
    <property type="match status" value="1"/>
</dbReference>
<dbReference type="eggNOG" id="KOG0017">
    <property type="taxonomic scope" value="Eukaryota"/>
</dbReference>
<gene>
    <name evidence="2" type="primary">LOC104230476</name>
</gene>
<evidence type="ECO:0000313" key="2">
    <source>
        <dbReference type="RefSeq" id="XP_009781604.1"/>
    </source>
</evidence>
<evidence type="ECO:0000313" key="1">
    <source>
        <dbReference type="Proteomes" id="UP000189701"/>
    </source>
</evidence>
<dbReference type="Gene3D" id="2.40.70.10">
    <property type="entry name" value="Acid Proteases"/>
    <property type="match status" value="1"/>
</dbReference>
<dbReference type="SUPFAM" id="SSF56672">
    <property type="entry name" value="DNA/RNA polymerases"/>
    <property type="match status" value="1"/>
</dbReference>
<accession>A0A1U7X407</accession>
<dbReference type="InterPro" id="IPR043502">
    <property type="entry name" value="DNA/RNA_pol_sf"/>
</dbReference>
<dbReference type="CDD" id="cd00303">
    <property type="entry name" value="retropepsin_like"/>
    <property type="match status" value="1"/>
</dbReference>
<dbReference type="RefSeq" id="XP_009781604.1">
    <property type="nucleotide sequence ID" value="XM_009783302.1"/>
</dbReference>
<reference evidence="1" key="1">
    <citation type="journal article" date="2013" name="Genome Biol.">
        <title>Reference genomes and transcriptomes of Nicotiana sylvestris and Nicotiana tomentosiformis.</title>
        <authorList>
            <person name="Sierro N."/>
            <person name="Battey J.N."/>
            <person name="Ouadi S."/>
            <person name="Bovet L."/>
            <person name="Goepfert S."/>
            <person name="Bakaher N."/>
            <person name="Peitsch M.C."/>
            <person name="Ivanov N.V."/>
        </authorList>
    </citation>
    <scope>NUCLEOTIDE SEQUENCE [LARGE SCALE GENOMIC DNA]</scope>
</reference>
<dbReference type="PANTHER" id="PTHR33067">
    <property type="entry name" value="RNA-DIRECTED DNA POLYMERASE-RELATED"/>
    <property type="match status" value="1"/>
</dbReference>
<reference evidence="2" key="2">
    <citation type="submission" date="2025-08" db="UniProtKB">
        <authorList>
            <consortium name="RefSeq"/>
        </authorList>
    </citation>
    <scope>IDENTIFICATION</scope>
    <source>
        <tissue evidence="2">Leaf</tissue>
    </source>
</reference>
<keyword evidence="1" id="KW-1185">Reference proteome</keyword>
<dbReference type="AlphaFoldDB" id="A0A1U7X407"/>
<proteinExistence type="predicted"/>